<evidence type="ECO:0000313" key="4">
    <source>
        <dbReference type="EMBL" id="SEG49338.1"/>
    </source>
</evidence>
<gene>
    <name evidence="4" type="ORF">SAMN04489712_105527</name>
</gene>
<evidence type="ECO:0000313" key="5">
    <source>
        <dbReference type="Proteomes" id="UP000236723"/>
    </source>
</evidence>
<dbReference type="EMBL" id="FNVO01000005">
    <property type="protein sequence ID" value="SEG49338.1"/>
    <property type="molecule type" value="Genomic_DNA"/>
</dbReference>
<keyword evidence="1" id="KW-0285">Flavoprotein</keyword>
<dbReference type="AlphaFoldDB" id="A0A1H6AKW5"/>
<dbReference type="PANTHER" id="PTHR48083:SF2">
    <property type="entry name" value="MEDIUM-CHAIN SPECIFIC ACYL-COA DEHYDROGENASE, MITOCHONDRIAL"/>
    <property type="match status" value="1"/>
</dbReference>
<protein>
    <submittedName>
        <fullName evidence="4">Acyl-CoA dehydrogenase, C-terminal domain</fullName>
    </submittedName>
</protein>
<name>A0A1H6AKW5_9ACTN</name>
<dbReference type="Gene3D" id="1.20.140.10">
    <property type="entry name" value="Butyryl-CoA Dehydrogenase, subunit A, domain 3"/>
    <property type="match status" value="1"/>
</dbReference>
<dbReference type="InterPro" id="IPR009075">
    <property type="entry name" value="AcylCo_DH/oxidase_C"/>
</dbReference>
<keyword evidence="5" id="KW-1185">Reference proteome</keyword>
<evidence type="ECO:0000256" key="1">
    <source>
        <dbReference type="ARBA" id="ARBA00022630"/>
    </source>
</evidence>
<dbReference type="InterPro" id="IPR050741">
    <property type="entry name" value="Acyl-CoA_dehydrogenase"/>
</dbReference>
<accession>A0A1H6AKW5</accession>
<dbReference type="RefSeq" id="WP_103938466.1">
    <property type="nucleotide sequence ID" value="NZ_FNVO01000005.1"/>
</dbReference>
<dbReference type="OrthoDB" id="3459196at2"/>
<feature type="domain" description="Acyl-CoA dehydrogenase/oxidase C-terminal" evidence="3">
    <location>
        <begin position="165"/>
        <end position="277"/>
    </location>
</feature>
<dbReference type="Proteomes" id="UP000236723">
    <property type="component" value="Unassembled WGS sequence"/>
</dbReference>
<dbReference type="SUPFAM" id="SSF47203">
    <property type="entry name" value="Acyl-CoA dehydrogenase C-terminal domain-like"/>
    <property type="match status" value="1"/>
</dbReference>
<evidence type="ECO:0000259" key="3">
    <source>
        <dbReference type="Pfam" id="PF00441"/>
    </source>
</evidence>
<dbReference type="GO" id="GO:0033539">
    <property type="term" value="P:fatty acid beta-oxidation using acyl-CoA dehydrogenase"/>
    <property type="evidence" value="ECO:0007669"/>
    <property type="project" value="TreeGrafter"/>
</dbReference>
<dbReference type="GO" id="GO:0005737">
    <property type="term" value="C:cytoplasm"/>
    <property type="evidence" value="ECO:0007669"/>
    <property type="project" value="TreeGrafter"/>
</dbReference>
<dbReference type="Pfam" id="PF00441">
    <property type="entry name" value="Acyl-CoA_dh_1"/>
    <property type="match status" value="1"/>
</dbReference>
<dbReference type="PANTHER" id="PTHR48083">
    <property type="entry name" value="MEDIUM-CHAIN SPECIFIC ACYL-COA DEHYDROGENASE, MITOCHONDRIAL-RELATED"/>
    <property type="match status" value="1"/>
</dbReference>
<reference evidence="5" key="1">
    <citation type="submission" date="2016-10" db="EMBL/GenBank/DDBJ databases">
        <authorList>
            <person name="Varghese N."/>
            <person name="Submissions S."/>
        </authorList>
    </citation>
    <scope>NUCLEOTIDE SEQUENCE [LARGE SCALE GENOMIC DNA]</scope>
    <source>
        <strain evidence="5">DSM 43163</strain>
    </source>
</reference>
<dbReference type="GO" id="GO:0003995">
    <property type="term" value="F:acyl-CoA dehydrogenase activity"/>
    <property type="evidence" value="ECO:0007669"/>
    <property type="project" value="TreeGrafter"/>
</dbReference>
<dbReference type="InterPro" id="IPR036250">
    <property type="entry name" value="AcylCo_DH-like_C"/>
</dbReference>
<evidence type="ECO:0000256" key="2">
    <source>
        <dbReference type="ARBA" id="ARBA00023002"/>
    </source>
</evidence>
<keyword evidence="2" id="KW-0560">Oxidoreductase</keyword>
<sequence>MRTTMPEPILDFGRSVDSALQRAGGIGLARDAEADYAAADLALKALSQVGMYDIDPRDDLDSAAAAAELCRVAGAQAAPCPVVGIILRDPADKPFALVSDECPIIDHAAAAPLWRAATLSGDVYEARVVQRTGSNLSPFAMKVGLTRLDDEPASPQDVQLALALSAFQLLGTGQQALELAIKHTREREQFGRPLSGFQVIRHSVADLSVGLEGLALLCRFALWQIFTGSSDALPDALAAKHEAQRVVRNVLRMSQQFHGAAGLADEYDISVLARHAQPALRLPTDMTTTLGHLRAAIEERGFEGLYAPEHAHRAALTTGEAR</sequence>
<organism evidence="4 5">
    <name type="scientific">Thermomonospora echinospora</name>
    <dbReference type="NCBI Taxonomy" id="1992"/>
    <lineage>
        <taxon>Bacteria</taxon>
        <taxon>Bacillati</taxon>
        <taxon>Actinomycetota</taxon>
        <taxon>Actinomycetes</taxon>
        <taxon>Streptosporangiales</taxon>
        <taxon>Thermomonosporaceae</taxon>
        <taxon>Thermomonospora</taxon>
    </lineage>
</organism>
<proteinExistence type="predicted"/>